<dbReference type="Proteomes" id="UP001597294">
    <property type="component" value="Unassembled WGS sequence"/>
</dbReference>
<keyword evidence="4" id="KW-1185">Reference proteome</keyword>
<dbReference type="EMBL" id="JBHUII010000001">
    <property type="protein sequence ID" value="MFD2204430.1"/>
    <property type="molecule type" value="Genomic_DNA"/>
</dbReference>
<evidence type="ECO:0000313" key="3">
    <source>
        <dbReference type="EMBL" id="MFD2204430.1"/>
    </source>
</evidence>
<organism evidence="3 4">
    <name type="scientific">Kiloniella antarctica</name>
    <dbReference type="NCBI Taxonomy" id="1550907"/>
    <lineage>
        <taxon>Bacteria</taxon>
        <taxon>Pseudomonadati</taxon>
        <taxon>Pseudomonadota</taxon>
        <taxon>Alphaproteobacteria</taxon>
        <taxon>Rhodospirillales</taxon>
        <taxon>Kiloniellaceae</taxon>
        <taxon>Kiloniella</taxon>
    </lineage>
</organism>
<name>A0ABW5BHR0_9PROT</name>
<sequence>MTSLFHRSNRRTFLTLKAGSFIAVTALFLWILGFFWFATSLPDEITDKSQVTDAIVVLTGGSDRINTGLDLLSDGQGKKLFISGVYQGVEVQELLSLSKRSPQNLECCVKLGYQADDTRGNAQESMTWVKEQGYSSLRLVTASYHMPRSLLEFRHAMPNITIYPHPVFPEHVKQKDWWLWPGSMTLILSEYVKFLLAQVRNWAEDMQANLIG</sequence>
<proteinExistence type="predicted"/>
<keyword evidence="1" id="KW-0812">Transmembrane</keyword>
<comment type="caution">
    <text evidence="3">The sequence shown here is derived from an EMBL/GenBank/DDBJ whole genome shotgun (WGS) entry which is preliminary data.</text>
</comment>
<keyword evidence="1" id="KW-1133">Transmembrane helix</keyword>
<dbReference type="RefSeq" id="WP_380248008.1">
    <property type="nucleotide sequence ID" value="NZ_JBHUII010000001.1"/>
</dbReference>
<gene>
    <name evidence="3" type="ORF">ACFSKO_02345</name>
</gene>
<protein>
    <submittedName>
        <fullName evidence="3">YdcF family protein</fullName>
    </submittedName>
</protein>
<dbReference type="InterPro" id="IPR003848">
    <property type="entry name" value="DUF218"/>
</dbReference>
<dbReference type="PANTHER" id="PTHR30336">
    <property type="entry name" value="INNER MEMBRANE PROTEIN, PROBABLE PERMEASE"/>
    <property type="match status" value="1"/>
</dbReference>
<dbReference type="PANTHER" id="PTHR30336:SF4">
    <property type="entry name" value="ENVELOPE BIOGENESIS FACTOR ELYC"/>
    <property type="match status" value="1"/>
</dbReference>
<evidence type="ECO:0000256" key="1">
    <source>
        <dbReference type="SAM" id="Phobius"/>
    </source>
</evidence>
<accession>A0ABW5BHR0</accession>
<feature type="domain" description="DUF218" evidence="2">
    <location>
        <begin position="53"/>
        <end position="192"/>
    </location>
</feature>
<dbReference type="Pfam" id="PF02698">
    <property type="entry name" value="DUF218"/>
    <property type="match status" value="1"/>
</dbReference>
<evidence type="ECO:0000313" key="4">
    <source>
        <dbReference type="Proteomes" id="UP001597294"/>
    </source>
</evidence>
<dbReference type="CDD" id="cd06259">
    <property type="entry name" value="YdcF-like"/>
    <property type="match status" value="1"/>
</dbReference>
<reference evidence="4" key="1">
    <citation type="journal article" date="2019" name="Int. J. Syst. Evol. Microbiol.">
        <title>The Global Catalogue of Microorganisms (GCM) 10K type strain sequencing project: providing services to taxonomists for standard genome sequencing and annotation.</title>
        <authorList>
            <consortium name="The Broad Institute Genomics Platform"/>
            <consortium name="The Broad Institute Genome Sequencing Center for Infectious Disease"/>
            <person name="Wu L."/>
            <person name="Ma J."/>
        </authorList>
    </citation>
    <scope>NUCLEOTIDE SEQUENCE [LARGE SCALE GENOMIC DNA]</scope>
    <source>
        <strain evidence="4">CGMCC 4.7192</strain>
    </source>
</reference>
<evidence type="ECO:0000259" key="2">
    <source>
        <dbReference type="Pfam" id="PF02698"/>
    </source>
</evidence>
<keyword evidence="1" id="KW-0472">Membrane</keyword>
<dbReference type="InterPro" id="IPR051599">
    <property type="entry name" value="Cell_Envelope_Assoc"/>
</dbReference>
<feature type="transmembrane region" description="Helical" evidence="1">
    <location>
        <begin position="21"/>
        <end position="39"/>
    </location>
</feature>